<gene>
    <name evidence="1" type="ORF">R3W88_031839</name>
</gene>
<accession>A0AAV9LMH4</accession>
<evidence type="ECO:0000313" key="2">
    <source>
        <dbReference type="Proteomes" id="UP001311915"/>
    </source>
</evidence>
<keyword evidence="2" id="KW-1185">Reference proteome</keyword>
<name>A0AAV9LMH4_9SOLN</name>
<organism evidence="1 2">
    <name type="scientific">Solanum pinnatisectum</name>
    <name type="common">tansyleaf nightshade</name>
    <dbReference type="NCBI Taxonomy" id="50273"/>
    <lineage>
        <taxon>Eukaryota</taxon>
        <taxon>Viridiplantae</taxon>
        <taxon>Streptophyta</taxon>
        <taxon>Embryophyta</taxon>
        <taxon>Tracheophyta</taxon>
        <taxon>Spermatophyta</taxon>
        <taxon>Magnoliopsida</taxon>
        <taxon>eudicotyledons</taxon>
        <taxon>Gunneridae</taxon>
        <taxon>Pentapetalae</taxon>
        <taxon>asterids</taxon>
        <taxon>lamiids</taxon>
        <taxon>Solanales</taxon>
        <taxon>Solanaceae</taxon>
        <taxon>Solanoideae</taxon>
        <taxon>Solaneae</taxon>
        <taxon>Solanum</taxon>
    </lineage>
</organism>
<protein>
    <submittedName>
        <fullName evidence="1">Uncharacterized protein</fullName>
    </submittedName>
</protein>
<evidence type="ECO:0000313" key="1">
    <source>
        <dbReference type="EMBL" id="KAK4726922.1"/>
    </source>
</evidence>
<dbReference type="AlphaFoldDB" id="A0AAV9LMH4"/>
<reference evidence="1 2" key="1">
    <citation type="submission" date="2023-10" db="EMBL/GenBank/DDBJ databases">
        <title>Genome-Wide Identification Analysis in wild type Solanum Pinnatisectum Reveals Some Genes Defensing Phytophthora Infestans.</title>
        <authorList>
            <person name="Sun C."/>
        </authorList>
    </citation>
    <scope>NUCLEOTIDE SEQUENCE [LARGE SCALE GENOMIC DNA]</scope>
    <source>
        <strain evidence="1">LQN</strain>
        <tissue evidence="1">Leaf</tissue>
    </source>
</reference>
<comment type="caution">
    <text evidence="1">The sequence shown here is derived from an EMBL/GenBank/DDBJ whole genome shotgun (WGS) entry which is preliminary data.</text>
</comment>
<sequence length="103" mass="11754">MCHDLDSLKRYLASFIYDSSLFSMTSLPFLVLITELCERVEVPFRGKIDVRITPSASSDIQKIHVDYLWDDVAQKKPPPTDMMSVVYPTTLVIETRTLSPSLE</sequence>
<dbReference type="Proteomes" id="UP001311915">
    <property type="component" value="Unassembled WGS sequence"/>
</dbReference>
<proteinExistence type="predicted"/>
<dbReference type="EMBL" id="JAWPEI010000005">
    <property type="protein sequence ID" value="KAK4726922.1"/>
    <property type="molecule type" value="Genomic_DNA"/>
</dbReference>